<evidence type="ECO:0000313" key="1">
    <source>
        <dbReference type="EMBL" id="ALO15259.1"/>
    </source>
</evidence>
<reference evidence="1 2" key="1">
    <citation type="submission" date="2015-11" db="EMBL/GenBank/DDBJ databases">
        <title>Description and complete genome sequence of a novel strain predominating in hypersaline microbial mats and representing a new family of the Bacteriodetes phylum.</title>
        <authorList>
            <person name="Spring S."/>
            <person name="Bunk B."/>
            <person name="Sproer C."/>
            <person name="Klenk H.-P."/>
        </authorList>
    </citation>
    <scope>NUCLEOTIDE SEQUENCE [LARGE SCALE GENOMIC DNA]</scope>
    <source>
        <strain evidence="1 2">L21-Spi-D4</strain>
    </source>
</reference>
<dbReference type="SUPFAM" id="SSF102829">
    <property type="entry name" value="Cell division protein ZapA-like"/>
    <property type="match status" value="1"/>
</dbReference>
<dbReference type="RefSeq" id="WP_057952729.1">
    <property type="nucleotide sequence ID" value="NZ_CP013118.1"/>
</dbReference>
<dbReference type="STRING" id="1307839.L21SP5_01616"/>
<dbReference type="Proteomes" id="UP000064893">
    <property type="component" value="Chromosome"/>
</dbReference>
<protein>
    <submittedName>
        <fullName evidence="1">Cell division protein ZapA</fullName>
    </submittedName>
</protein>
<keyword evidence="2" id="KW-1185">Reference proteome</keyword>
<dbReference type="GO" id="GO:0051301">
    <property type="term" value="P:cell division"/>
    <property type="evidence" value="ECO:0007669"/>
    <property type="project" value="UniProtKB-KW"/>
</dbReference>
<gene>
    <name evidence="1" type="ORF">L21SP5_01616</name>
</gene>
<name>A0A0S2HYZ1_9BACT</name>
<organism evidence="1 2">
    <name type="scientific">Salinivirga cyanobacteriivorans</name>
    <dbReference type="NCBI Taxonomy" id="1307839"/>
    <lineage>
        <taxon>Bacteria</taxon>
        <taxon>Pseudomonadati</taxon>
        <taxon>Bacteroidota</taxon>
        <taxon>Bacteroidia</taxon>
        <taxon>Bacteroidales</taxon>
        <taxon>Salinivirgaceae</taxon>
        <taxon>Salinivirga</taxon>
    </lineage>
</organism>
<dbReference type="OrthoDB" id="1495773at2"/>
<sequence>MSELSDTFTIRVNIADRYYPLKIKRTDEAKVRNAATKINETVFQYRKVYSDKDAQDFLAMAALQFATKLTDIDDEKSGNAYQEFLQDISQKLDSALKKQ</sequence>
<dbReference type="Pfam" id="PF05164">
    <property type="entry name" value="ZapA"/>
    <property type="match status" value="1"/>
</dbReference>
<evidence type="ECO:0000313" key="2">
    <source>
        <dbReference type="Proteomes" id="UP000064893"/>
    </source>
</evidence>
<keyword evidence="1" id="KW-0132">Cell division</keyword>
<keyword evidence="1" id="KW-0131">Cell cycle</keyword>
<accession>A0A0S2HYZ1</accession>
<dbReference type="InterPro" id="IPR036192">
    <property type="entry name" value="Cell_div_ZapA-like_sf"/>
</dbReference>
<dbReference type="AlphaFoldDB" id="A0A0S2HYZ1"/>
<dbReference type="EMBL" id="CP013118">
    <property type="protein sequence ID" value="ALO15259.1"/>
    <property type="molecule type" value="Genomic_DNA"/>
</dbReference>
<proteinExistence type="predicted"/>
<dbReference type="InterPro" id="IPR007838">
    <property type="entry name" value="Cell_div_ZapA-like"/>
</dbReference>
<dbReference type="KEGG" id="blq:L21SP5_01616"/>